<organism evidence="1 2">
    <name type="scientific">Lacinutrix gracilariae</name>
    <dbReference type="NCBI Taxonomy" id="1747198"/>
    <lineage>
        <taxon>Bacteria</taxon>
        <taxon>Pseudomonadati</taxon>
        <taxon>Bacteroidota</taxon>
        <taxon>Flavobacteriia</taxon>
        <taxon>Flavobacteriales</taxon>
        <taxon>Flavobacteriaceae</taxon>
        <taxon>Lacinutrix</taxon>
    </lineage>
</organism>
<accession>A0ABW5JVH1</accession>
<keyword evidence="2" id="KW-1185">Reference proteome</keyword>
<evidence type="ECO:0000313" key="1">
    <source>
        <dbReference type="EMBL" id="MFD2540761.1"/>
    </source>
</evidence>
<name>A0ABW5JVH1_9FLAO</name>
<comment type="caution">
    <text evidence="1">The sequence shown here is derived from an EMBL/GenBank/DDBJ whole genome shotgun (WGS) entry which is preliminary data.</text>
</comment>
<reference evidence="2" key="1">
    <citation type="journal article" date="2019" name="Int. J. Syst. Evol. Microbiol.">
        <title>The Global Catalogue of Microorganisms (GCM) 10K type strain sequencing project: providing services to taxonomists for standard genome sequencing and annotation.</title>
        <authorList>
            <consortium name="The Broad Institute Genomics Platform"/>
            <consortium name="The Broad Institute Genome Sequencing Center for Infectious Disease"/>
            <person name="Wu L."/>
            <person name="Ma J."/>
        </authorList>
    </citation>
    <scope>NUCLEOTIDE SEQUENCE [LARGE SCALE GENOMIC DNA]</scope>
    <source>
        <strain evidence="2">KCTC 42808</strain>
    </source>
</reference>
<dbReference type="RefSeq" id="WP_379899807.1">
    <property type="nucleotide sequence ID" value="NZ_JBHULM010000001.1"/>
</dbReference>
<dbReference type="Proteomes" id="UP001597467">
    <property type="component" value="Unassembled WGS sequence"/>
</dbReference>
<evidence type="ECO:0000313" key="2">
    <source>
        <dbReference type="Proteomes" id="UP001597467"/>
    </source>
</evidence>
<sequence length="50" mass="5695">MKYLEAADYSVSDDFIARNISCLIKLSWTEEEVKLRAEKMVAAITSVINK</sequence>
<proteinExistence type="predicted"/>
<gene>
    <name evidence="1" type="ORF">ACFSSB_00405</name>
</gene>
<dbReference type="EMBL" id="JBHULM010000001">
    <property type="protein sequence ID" value="MFD2540761.1"/>
    <property type="molecule type" value="Genomic_DNA"/>
</dbReference>
<protein>
    <submittedName>
        <fullName evidence="1">Uncharacterized protein</fullName>
    </submittedName>
</protein>